<feature type="region of interest" description="Disordered" evidence="2">
    <location>
        <begin position="1"/>
        <end position="23"/>
    </location>
</feature>
<feature type="compositionally biased region" description="Polar residues" evidence="2">
    <location>
        <begin position="1359"/>
        <end position="1369"/>
    </location>
</feature>
<feature type="region of interest" description="Disordered" evidence="2">
    <location>
        <begin position="1324"/>
        <end position="1413"/>
    </location>
</feature>
<accession>A0A1D2J4D2</accession>
<sequence length="1413" mass="157451">MASNLQVPPAENHIIGNDRFPLNSSNDEAALSPMSKKILEKFAIPLAPLTLNKDFHIAPTMISRPPDSGFDTSGLNFHFAKPKLPTSNFTSHSKAQHGASIPSPSTTPRVNLNCPTEISHTRAQVMDSDLSYAPACLKEHTGSSSSSSTSYSSKSHDVQGTADLSLGPNSGILCVSEKSSCLSERGIRDEDSQLDMGAVEEDCDLPALRNGNKETQDEPTKKGPSHLGISSPSTSKSRSREPNSRSPHPLPKDTRPRSKLMSSSKVAKQSLSPAAGRINAPTKLVALQKEPSYTSQTSEEDLFYMLIRKLKKRDEAEAATTAIKERMEIVIDELTQENDNLRCKLRDVGLICKNQKEQINARNSLVERWKEKFSKLRGFVTSVGNDFEILRKEGQLLKSSQDSLVQEKEHINETLKLMHDNTDQLKIRWDQHRATISGVQHECSSLEKSLSTETARCADAEKLISLERSRAAMLENYIKNYANRNQKLSAEIQQQQSQTITKIDEIYRHLEGSWNVSQSSMKNEIESGFSSCLSLLKSLTQQESVKRQDLESVDNAIRDLCTQLSSSVDVSHKRLETASDLHTNWVQRILTQLTELETAISSSAATFGQLVEARELNGSLQEKLKAVEKDLARVSVDCERLISQEETLQRHIRDLENEIASLRKDEGGKNTQLKDVDMSSELQIQLEATSAALMEVTDGIKTKETEKQEMELKLAETVRKLEGAVGEIADLKNEKFKIQEEAQRTEQRVRKELTRANLAAKDQHKAFFEQERHKLRREKVLADKKALKTVEELAKTKRTLHDAEKCKEKIIEKMNLQQVEIDNLKLASSKVDSDIAREAEKSKESFSSATKELQSAYDQLDGVSKENEELKHEISELRIKLATQQEQENMQEALEVLQYEISEKDLSLLSLKEELSKSEENSKKVSSLQQEVLDKYADIVILRERLNNETSANAVITNSLEKKNEKLAALEQRMETSGKADAEISILRREVEQKDSEVSQLRYQIQEADSLFAKAENILRQLGVIGVEESLRDCSDVLQTQLRLITGGTEGGQQLGPTASQLIIPMRTSSKRQSTTRKPTMSSTYAECTGPGSATRESKTIELVYRTRSVRENISSPFRTPSRQEGGSKRQPTTSRSDIKPFSRLQNDLTLDVSPREQTSPMSEFTDLNALFPSTPINVKDISTRESHAALSQEILTADNSLSSCRGRTNPHGLSVPSISNAVSDVILASRLGKEAKDAREGMVSQGAQSAYSANEAGKRDSFRIDNQTRTQPKTAIGAQKRKEMADGESQIMDNAADCQNPPEKLPRKGILKETVKLSSSTKLNDIKTPPHEGELGRKPIRPSSTITFRRPSRKSKYFNPTMSPTASITAKVGKCGSTANKSNTPAGGARERPRRRPRGELYNNRFSQKTPA</sequence>
<feature type="compositionally biased region" description="Polar residues" evidence="2">
    <location>
        <begin position="1265"/>
        <end position="1274"/>
    </location>
</feature>
<name>A0A1D2J4D2_PARBR</name>
<feature type="region of interest" description="Disordered" evidence="2">
    <location>
        <begin position="204"/>
        <end position="275"/>
    </location>
</feature>
<feature type="coiled-coil region" evidence="1">
    <location>
        <begin position="700"/>
        <end position="748"/>
    </location>
</feature>
<feature type="compositionally biased region" description="Polar residues" evidence="2">
    <location>
        <begin position="260"/>
        <end position="272"/>
    </location>
</feature>
<dbReference type="EMBL" id="LZYO01000567">
    <property type="protein sequence ID" value="ODH13149.1"/>
    <property type="molecule type" value="Genomic_DNA"/>
</dbReference>
<evidence type="ECO:0000313" key="3">
    <source>
        <dbReference type="EMBL" id="ODH13149.1"/>
    </source>
</evidence>
<feature type="compositionally biased region" description="Basic and acidic residues" evidence="2">
    <location>
        <begin position="1325"/>
        <end position="1338"/>
    </location>
</feature>
<gene>
    <name evidence="3" type="ORF">ACO22_07553</name>
</gene>
<feature type="coiled-coil region" evidence="1">
    <location>
        <begin position="953"/>
        <end position="980"/>
    </location>
</feature>
<dbReference type="Proteomes" id="UP000242814">
    <property type="component" value="Unassembled WGS sequence"/>
</dbReference>
<feature type="compositionally biased region" description="Basic and acidic residues" evidence="2">
    <location>
        <begin position="211"/>
        <end position="221"/>
    </location>
</feature>
<feature type="compositionally biased region" description="Polar residues" evidence="2">
    <location>
        <begin position="1112"/>
        <end position="1136"/>
    </location>
</feature>
<reference evidence="3 4" key="1">
    <citation type="submission" date="2016-06" db="EMBL/GenBank/DDBJ databases">
        <authorList>
            <person name="Kjaerup R.B."/>
            <person name="Dalgaard T.S."/>
            <person name="Juul-Madsen H.R."/>
        </authorList>
    </citation>
    <scope>NUCLEOTIDE SEQUENCE [LARGE SCALE GENOMIC DNA]</scope>
    <source>
        <strain evidence="3 4">Pb300</strain>
    </source>
</reference>
<feature type="region of interest" description="Disordered" evidence="2">
    <location>
        <begin position="138"/>
        <end position="168"/>
    </location>
</feature>
<feature type="region of interest" description="Disordered" evidence="2">
    <location>
        <begin position="1112"/>
        <end position="1161"/>
    </location>
</feature>
<feature type="coiled-coil region" evidence="1">
    <location>
        <begin position="610"/>
        <end position="665"/>
    </location>
</feature>
<organism evidence="3 4">
    <name type="scientific">Paracoccidioides brasiliensis</name>
    <dbReference type="NCBI Taxonomy" id="121759"/>
    <lineage>
        <taxon>Eukaryota</taxon>
        <taxon>Fungi</taxon>
        <taxon>Dikarya</taxon>
        <taxon>Ascomycota</taxon>
        <taxon>Pezizomycotina</taxon>
        <taxon>Eurotiomycetes</taxon>
        <taxon>Eurotiomycetidae</taxon>
        <taxon>Onygenales</taxon>
        <taxon>Ajellomycetaceae</taxon>
        <taxon>Paracoccidioides</taxon>
    </lineage>
</organism>
<feature type="coiled-coil region" evidence="1">
    <location>
        <begin position="471"/>
        <end position="498"/>
    </location>
</feature>
<feature type="compositionally biased region" description="Low complexity" evidence="2">
    <location>
        <begin position="143"/>
        <end position="153"/>
    </location>
</feature>
<proteinExistence type="predicted"/>
<feature type="compositionally biased region" description="Polar residues" evidence="2">
    <location>
        <begin position="1068"/>
        <end position="1086"/>
    </location>
</feature>
<evidence type="ECO:0000256" key="1">
    <source>
        <dbReference type="SAM" id="Coils"/>
    </source>
</evidence>
<feature type="region of interest" description="Disordered" evidence="2">
    <location>
        <begin position="1068"/>
        <end position="1099"/>
    </location>
</feature>
<feature type="compositionally biased region" description="Polar residues" evidence="2">
    <location>
        <begin position="102"/>
        <end position="112"/>
    </location>
</feature>
<dbReference type="VEuPathDB" id="FungiDB:PABG_01809"/>
<protein>
    <recommendedName>
        <fullName evidence="5">Rootletin</fullName>
    </recommendedName>
</protein>
<evidence type="ECO:0000313" key="4">
    <source>
        <dbReference type="Proteomes" id="UP000242814"/>
    </source>
</evidence>
<feature type="coiled-coil region" evidence="1">
    <location>
        <begin position="853"/>
        <end position="887"/>
    </location>
</feature>
<evidence type="ECO:0008006" key="5">
    <source>
        <dbReference type="Google" id="ProtNLM"/>
    </source>
</evidence>
<evidence type="ECO:0000256" key="2">
    <source>
        <dbReference type="SAM" id="MobiDB-lite"/>
    </source>
</evidence>
<comment type="caution">
    <text evidence="3">The sequence shown here is derived from an EMBL/GenBank/DDBJ whole genome shotgun (WGS) entry which is preliminary data.</text>
</comment>
<dbReference type="VEuPathDB" id="FungiDB:PADG_03584"/>
<keyword evidence="1" id="KW-0175">Coiled coil</keyword>
<feature type="region of interest" description="Disordered" evidence="2">
    <location>
        <begin position="1244"/>
        <end position="1283"/>
    </location>
</feature>
<feature type="region of interest" description="Disordered" evidence="2">
    <location>
        <begin position="88"/>
        <end position="112"/>
    </location>
</feature>